<name>A0ABD2VWE1_9HYME</name>
<protein>
    <submittedName>
        <fullName evidence="1">Uncharacterized protein</fullName>
    </submittedName>
</protein>
<keyword evidence="2" id="KW-1185">Reference proteome</keyword>
<proteinExistence type="predicted"/>
<organism evidence="1 2">
    <name type="scientific">Trichogramma kaykai</name>
    <dbReference type="NCBI Taxonomy" id="54128"/>
    <lineage>
        <taxon>Eukaryota</taxon>
        <taxon>Metazoa</taxon>
        <taxon>Ecdysozoa</taxon>
        <taxon>Arthropoda</taxon>
        <taxon>Hexapoda</taxon>
        <taxon>Insecta</taxon>
        <taxon>Pterygota</taxon>
        <taxon>Neoptera</taxon>
        <taxon>Endopterygota</taxon>
        <taxon>Hymenoptera</taxon>
        <taxon>Apocrita</taxon>
        <taxon>Proctotrupomorpha</taxon>
        <taxon>Chalcidoidea</taxon>
        <taxon>Trichogrammatidae</taxon>
        <taxon>Trichogramma</taxon>
    </lineage>
</organism>
<accession>A0ABD2VWE1</accession>
<gene>
    <name evidence="1" type="ORF">TKK_019591</name>
</gene>
<sequence>MFALTFASDEISSSTVVDVKWNWKNAQDHLIFSNLDLDEITNFEFIIHTHTHAHTHELRVEPINACAAQRGGQKRRQQEALQALGWVCEAFEKWSHVFIVRLRFGHYTLSRYSFARIRVSTIACVIALLCKLPRFRSTDPCAELCRSY</sequence>
<evidence type="ECO:0000313" key="2">
    <source>
        <dbReference type="Proteomes" id="UP001627154"/>
    </source>
</evidence>
<comment type="caution">
    <text evidence="1">The sequence shown here is derived from an EMBL/GenBank/DDBJ whole genome shotgun (WGS) entry which is preliminary data.</text>
</comment>
<dbReference type="Proteomes" id="UP001627154">
    <property type="component" value="Unassembled WGS sequence"/>
</dbReference>
<dbReference type="EMBL" id="JBJJXI010000169">
    <property type="protein sequence ID" value="KAL3384781.1"/>
    <property type="molecule type" value="Genomic_DNA"/>
</dbReference>
<dbReference type="AlphaFoldDB" id="A0ABD2VWE1"/>
<reference evidence="1 2" key="1">
    <citation type="journal article" date="2024" name="bioRxiv">
        <title>A reference genome for Trichogramma kaykai: A tiny desert-dwelling parasitoid wasp with competing sex-ratio distorters.</title>
        <authorList>
            <person name="Culotta J."/>
            <person name="Lindsey A.R."/>
        </authorList>
    </citation>
    <scope>NUCLEOTIDE SEQUENCE [LARGE SCALE GENOMIC DNA]</scope>
    <source>
        <strain evidence="1 2">KSX58</strain>
    </source>
</reference>
<evidence type="ECO:0000313" key="1">
    <source>
        <dbReference type="EMBL" id="KAL3384781.1"/>
    </source>
</evidence>